<keyword evidence="2" id="KW-0238">DNA-binding</keyword>
<dbReference type="Gene3D" id="1.10.10.10">
    <property type="entry name" value="Winged helix-like DNA-binding domain superfamily/Winged helix DNA-binding domain"/>
    <property type="match status" value="1"/>
</dbReference>
<dbReference type="PANTHER" id="PTHR33204">
    <property type="entry name" value="TRANSCRIPTIONAL REGULATOR, MARR FAMILY"/>
    <property type="match status" value="1"/>
</dbReference>
<dbReference type="RefSeq" id="WP_190786522.1">
    <property type="nucleotide sequence ID" value="NZ_JACXLC010000001.1"/>
</dbReference>
<name>A0ABR8KRZ9_9SPHN</name>
<accession>A0ABR8KRZ9</accession>
<keyword evidence="3" id="KW-0804">Transcription</keyword>
<organism evidence="6 7">
    <name type="scientific">Erythrobacter rubeus</name>
    <dbReference type="NCBI Taxonomy" id="2760803"/>
    <lineage>
        <taxon>Bacteria</taxon>
        <taxon>Pseudomonadati</taxon>
        <taxon>Pseudomonadota</taxon>
        <taxon>Alphaproteobacteria</taxon>
        <taxon>Sphingomonadales</taxon>
        <taxon>Erythrobacteraceae</taxon>
        <taxon>Erythrobacter/Porphyrobacter group</taxon>
        <taxon>Erythrobacter</taxon>
    </lineage>
</organism>
<evidence type="ECO:0000259" key="5">
    <source>
        <dbReference type="PROSITE" id="PS51118"/>
    </source>
</evidence>
<evidence type="ECO:0000256" key="4">
    <source>
        <dbReference type="SAM" id="MobiDB-lite"/>
    </source>
</evidence>
<evidence type="ECO:0000313" key="6">
    <source>
        <dbReference type="EMBL" id="MBD2840941.1"/>
    </source>
</evidence>
<dbReference type="Pfam" id="PF01638">
    <property type="entry name" value="HxlR"/>
    <property type="match status" value="1"/>
</dbReference>
<dbReference type="PANTHER" id="PTHR33204:SF18">
    <property type="entry name" value="TRANSCRIPTIONAL REGULATORY PROTEIN"/>
    <property type="match status" value="1"/>
</dbReference>
<dbReference type="InterPro" id="IPR036390">
    <property type="entry name" value="WH_DNA-bd_sf"/>
</dbReference>
<proteinExistence type="predicted"/>
<gene>
    <name evidence="6" type="ORF">IB285_01580</name>
</gene>
<evidence type="ECO:0000256" key="1">
    <source>
        <dbReference type="ARBA" id="ARBA00023015"/>
    </source>
</evidence>
<keyword evidence="7" id="KW-1185">Reference proteome</keyword>
<dbReference type="InterPro" id="IPR002577">
    <property type="entry name" value="HTH_HxlR"/>
</dbReference>
<dbReference type="PROSITE" id="PS51118">
    <property type="entry name" value="HTH_HXLR"/>
    <property type="match status" value="1"/>
</dbReference>
<dbReference type="EMBL" id="JACXLC010000001">
    <property type="protein sequence ID" value="MBD2840941.1"/>
    <property type="molecule type" value="Genomic_DNA"/>
</dbReference>
<evidence type="ECO:0000256" key="3">
    <source>
        <dbReference type="ARBA" id="ARBA00023163"/>
    </source>
</evidence>
<dbReference type="InterPro" id="IPR036388">
    <property type="entry name" value="WH-like_DNA-bd_sf"/>
</dbReference>
<feature type="compositionally biased region" description="Basic and acidic residues" evidence="4">
    <location>
        <begin position="1"/>
        <end position="10"/>
    </location>
</feature>
<dbReference type="Proteomes" id="UP000635384">
    <property type="component" value="Unassembled WGS sequence"/>
</dbReference>
<evidence type="ECO:0000256" key="2">
    <source>
        <dbReference type="ARBA" id="ARBA00023125"/>
    </source>
</evidence>
<protein>
    <submittedName>
        <fullName evidence="6">Helix-turn-helix transcriptional regulator</fullName>
    </submittedName>
</protein>
<sequence length="156" mass="17673">MEKSSARHSSEPGLGARPKDDPIELALSQVGDRWTFMILREAFFGVRRFDEMLRNTKASPSILTGRLKRMVADGLLDRHPYCERPPRYEYVLTAKGKALYPAIVLLMKWSDDWVAQNAEPTISLIHTVCGHELHPVLKCDKCGKPIAAEDIDWRVG</sequence>
<evidence type="ECO:0000313" key="7">
    <source>
        <dbReference type="Proteomes" id="UP000635384"/>
    </source>
</evidence>
<keyword evidence="1" id="KW-0805">Transcription regulation</keyword>
<reference evidence="6 7" key="1">
    <citation type="submission" date="2020-09" db="EMBL/GenBank/DDBJ databases">
        <authorList>
            <person name="Yoon J.-W."/>
        </authorList>
    </citation>
    <scope>NUCLEOTIDE SEQUENCE [LARGE SCALE GENOMIC DNA]</scope>
    <source>
        <strain evidence="6 7">KMU-140</strain>
    </source>
</reference>
<feature type="domain" description="HTH hxlR-type" evidence="5">
    <location>
        <begin position="21"/>
        <end position="118"/>
    </location>
</feature>
<dbReference type="SUPFAM" id="SSF46785">
    <property type="entry name" value="Winged helix' DNA-binding domain"/>
    <property type="match status" value="1"/>
</dbReference>
<comment type="caution">
    <text evidence="6">The sequence shown here is derived from an EMBL/GenBank/DDBJ whole genome shotgun (WGS) entry which is preliminary data.</text>
</comment>
<feature type="region of interest" description="Disordered" evidence="4">
    <location>
        <begin position="1"/>
        <end position="20"/>
    </location>
</feature>